<keyword evidence="2" id="KW-0132">Cell division</keyword>
<dbReference type="PANTHER" id="PTHR13260:SF0">
    <property type="entry name" value="ANAPHASE-PROMOTING COMPLEX SUBUNIT 4"/>
    <property type="match status" value="1"/>
</dbReference>
<dbReference type="GO" id="GO:0034399">
    <property type="term" value="C:nuclear periphery"/>
    <property type="evidence" value="ECO:0007669"/>
    <property type="project" value="TreeGrafter"/>
</dbReference>
<evidence type="ECO:0000313" key="8">
    <source>
        <dbReference type="EMBL" id="KAF8872130.1"/>
    </source>
</evidence>
<dbReference type="Pfam" id="PF12894">
    <property type="entry name" value="ANAPC4_WD40"/>
    <property type="match status" value="1"/>
</dbReference>
<dbReference type="OrthoDB" id="10259843at2759"/>
<evidence type="ECO:0000256" key="4">
    <source>
        <dbReference type="ARBA" id="ARBA00022786"/>
    </source>
</evidence>
<dbReference type="InterPro" id="IPR024977">
    <property type="entry name" value="Apc4-like_WD40_dom"/>
</dbReference>
<dbReference type="GO" id="GO:0051301">
    <property type="term" value="P:cell division"/>
    <property type="evidence" value="ECO:0007669"/>
    <property type="project" value="UniProtKB-KW"/>
</dbReference>
<evidence type="ECO:0000259" key="7">
    <source>
        <dbReference type="Pfam" id="PF12896"/>
    </source>
</evidence>
<dbReference type="Proteomes" id="UP000724874">
    <property type="component" value="Unassembled WGS sequence"/>
</dbReference>
<dbReference type="InterPro" id="IPR015943">
    <property type="entry name" value="WD40/YVTN_repeat-like_dom_sf"/>
</dbReference>
<accession>A0A9P5TEX3</accession>
<evidence type="ECO:0000256" key="5">
    <source>
        <dbReference type="ARBA" id="ARBA00023306"/>
    </source>
</evidence>
<dbReference type="InterPro" id="IPR024790">
    <property type="entry name" value="APC4_long_dom"/>
</dbReference>
<feature type="domain" description="Anaphase-promoting complex subunit 4-like WD40" evidence="6">
    <location>
        <begin position="25"/>
        <end position="105"/>
    </location>
</feature>
<comment type="caution">
    <text evidence="8">The sequence shown here is derived from an EMBL/GenBank/DDBJ whole genome shotgun (WGS) entry which is preliminary data.</text>
</comment>
<dbReference type="GO" id="GO:0070979">
    <property type="term" value="P:protein K11-linked ubiquitination"/>
    <property type="evidence" value="ECO:0007669"/>
    <property type="project" value="TreeGrafter"/>
</dbReference>
<dbReference type="PANTHER" id="PTHR13260">
    <property type="entry name" value="ANAPHASE PROMOTING COMPLEX SUBUNIT 4 APC4"/>
    <property type="match status" value="1"/>
</dbReference>
<feature type="domain" description="Anaphase-promoting complex subunit 4 long" evidence="7">
    <location>
        <begin position="298"/>
        <end position="503"/>
    </location>
</feature>
<keyword evidence="5" id="KW-0131">Cell cycle</keyword>
<keyword evidence="9" id="KW-1185">Reference proteome</keyword>
<dbReference type="AlphaFoldDB" id="A0A9P5TEX3"/>
<evidence type="ECO:0000259" key="6">
    <source>
        <dbReference type="Pfam" id="PF12894"/>
    </source>
</evidence>
<evidence type="ECO:0000256" key="3">
    <source>
        <dbReference type="ARBA" id="ARBA00022776"/>
    </source>
</evidence>
<name>A0A9P5TEX3_GYMJU</name>
<dbReference type="Pfam" id="PF12896">
    <property type="entry name" value="ANAPC4"/>
    <property type="match status" value="1"/>
</dbReference>
<keyword evidence="3" id="KW-0498">Mitosis</keyword>
<proteinExistence type="predicted"/>
<sequence length="842" mass="93843">MSPNSFIPLASFRLPSPSRLVANSCCPEKDLVVLFSRLGGTDIMSLWNISQGSRIWEVGVSEGSVNNSQATGVAWSPDGQSIAVICDPTSIALHSLQDGHITLSLTLPMLLDSEQGSIHFTEVWWFREEGKEARNSSIPDIFKRNEIITGSALSFLRLLPLLDNLQEEPDKLTATDLFAFQGSHTRLSHKSELPKSIARWPTLATDLPAASISNSSPKTPSDRASINETDISNVNSVLMIADDSGRLLCYLDGTFPLGFIPSGSKTDIISLVKHPSRPLFVGHSRTLGANPRTFLNLTAIDIPLLSQRITRDFAKLSSASRELIWYSMRVVKDMREAWYGSESISGARELGPKWVRSLEEKQKEQFGQEDPTPILDLTCLLTTGRATESLTDFLGSSEQMSERGIQKWEITVSDALIKLRDSSEKRIAPALQRLILILDELHGWAKLPQFRLFELQMDQVTQCIDLASRGIVVTSWLAALVRRELLRFREFMTWLRYEVNNINSPNEGHVARHDLLEVNNYLIDGLESSHVDKWFVGPVPQFQPNDMGVPSYGDVTLKGILQGARSHANNSSEMSWQKGSTQNNLEKLDRNVDALIHELANRCELVFSQASVASSRSAVVSFHDSPNAERMQEHVLDQTLTLLFRERTIMNETGELVQHLIARISSSDENAIFLAQLRYKAVASSSPSEISIVPIECYFADESLRQTHFDILDSDFFDDESVVIIGRHRQGERQAFIATFKYNNIGYQSLQSDGDVRAPTREDLIHNGWALWKKGHLSATRVPINRRRVLSGCKRGGVSLALNGRVGRRVACVLDSAGITLESFDLEGDGEETEVADDTRTG</sequence>
<evidence type="ECO:0000313" key="9">
    <source>
        <dbReference type="Proteomes" id="UP000724874"/>
    </source>
</evidence>
<organism evidence="8 9">
    <name type="scientific">Gymnopilus junonius</name>
    <name type="common">Spectacular rustgill mushroom</name>
    <name type="synonym">Gymnopilus spectabilis subsp. junonius</name>
    <dbReference type="NCBI Taxonomy" id="109634"/>
    <lineage>
        <taxon>Eukaryota</taxon>
        <taxon>Fungi</taxon>
        <taxon>Dikarya</taxon>
        <taxon>Basidiomycota</taxon>
        <taxon>Agaricomycotina</taxon>
        <taxon>Agaricomycetes</taxon>
        <taxon>Agaricomycetidae</taxon>
        <taxon>Agaricales</taxon>
        <taxon>Agaricineae</taxon>
        <taxon>Hymenogastraceae</taxon>
        <taxon>Gymnopilus</taxon>
    </lineage>
</organism>
<dbReference type="SUPFAM" id="SSF69322">
    <property type="entry name" value="Tricorn protease domain 2"/>
    <property type="match status" value="1"/>
</dbReference>
<dbReference type="InterPro" id="IPR024789">
    <property type="entry name" value="APC4"/>
</dbReference>
<dbReference type="EMBL" id="JADNYJ010000277">
    <property type="protein sequence ID" value="KAF8872130.1"/>
    <property type="molecule type" value="Genomic_DNA"/>
</dbReference>
<evidence type="ECO:0000256" key="1">
    <source>
        <dbReference type="ARBA" id="ARBA00016067"/>
    </source>
</evidence>
<dbReference type="GO" id="GO:0031145">
    <property type="term" value="P:anaphase-promoting complex-dependent catabolic process"/>
    <property type="evidence" value="ECO:0007669"/>
    <property type="project" value="InterPro"/>
</dbReference>
<dbReference type="Gene3D" id="2.130.10.10">
    <property type="entry name" value="YVTN repeat-like/Quinoprotein amine dehydrogenase"/>
    <property type="match status" value="1"/>
</dbReference>
<gene>
    <name evidence="8" type="ORF">CPB84DRAFT_1799891</name>
</gene>
<dbReference type="GO" id="GO:0005680">
    <property type="term" value="C:anaphase-promoting complex"/>
    <property type="evidence" value="ECO:0007669"/>
    <property type="project" value="InterPro"/>
</dbReference>
<keyword evidence="4" id="KW-0833">Ubl conjugation pathway</keyword>
<evidence type="ECO:0000256" key="2">
    <source>
        <dbReference type="ARBA" id="ARBA00022618"/>
    </source>
</evidence>
<reference evidence="8" key="1">
    <citation type="submission" date="2020-11" db="EMBL/GenBank/DDBJ databases">
        <authorList>
            <consortium name="DOE Joint Genome Institute"/>
            <person name="Ahrendt S."/>
            <person name="Riley R."/>
            <person name="Andreopoulos W."/>
            <person name="LaButti K."/>
            <person name="Pangilinan J."/>
            <person name="Ruiz-duenas F.J."/>
            <person name="Barrasa J.M."/>
            <person name="Sanchez-Garcia M."/>
            <person name="Camarero S."/>
            <person name="Miyauchi S."/>
            <person name="Serrano A."/>
            <person name="Linde D."/>
            <person name="Babiker R."/>
            <person name="Drula E."/>
            <person name="Ayuso-Fernandez I."/>
            <person name="Pacheco R."/>
            <person name="Padilla G."/>
            <person name="Ferreira P."/>
            <person name="Barriuso J."/>
            <person name="Kellner H."/>
            <person name="Castanera R."/>
            <person name="Alfaro M."/>
            <person name="Ramirez L."/>
            <person name="Pisabarro A.G."/>
            <person name="Kuo A."/>
            <person name="Tritt A."/>
            <person name="Lipzen A."/>
            <person name="He G."/>
            <person name="Yan M."/>
            <person name="Ng V."/>
            <person name="Cullen D."/>
            <person name="Martin F."/>
            <person name="Rosso M.-N."/>
            <person name="Henrissat B."/>
            <person name="Hibbett D."/>
            <person name="Martinez A.T."/>
            <person name="Grigoriev I.V."/>
        </authorList>
    </citation>
    <scope>NUCLEOTIDE SEQUENCE</scope>
    <source>
        <strain evidence="8">AH 44721</strain>
    </source>
</reference>
<protein>
    <recommendedName>
        <fullName evidence="1">Anaphase-promoting complex subunit 4</fullName>
    </recommendedName>
</protein>